<dbReference type="AlphaFoldDB" id="A0A0M6XR46"/>
<dbReference type="Proteomes" id="UP000048908">
    <property type="component" value="Unassembled WGS sequence"/>
</dbReference>
<protein>
    <recommendedName>
        <fullName evidence="3">Sulfotransferase family protein</fullName>
    </recommendedName>
</protein>
<dbReference type="Gene3D" id="3.40.50.300">
    <property type="entry name" value="P-loop containing nucleotide triphosphate hydrolases"/>
    <property type="match status" value="1"/>
</dbReference>
<dbReference type="OrthoDB" id="547419at2"/>
<organism evidence="1 2">
    <name type="scientific">Jannaschia rubra</name>
    <dbReference type="NCBI Taxonomy" id="282197"/>
    <lineage>
        <taxon>Bacteria</taxon>
        <taxon>Pseudomonadati</taxon>
        <taxon>Pseudomonadota</taxon>
        <taxon>Alphaproteobacteria</taxon>
        <taxon>Rhodobacterales</taxon>
        <taxon>Roseobacteraceae</taxon>
        <taxon>Jannaschia</taxon>
    </lineage>
</organism>
<proteinExistence type="predicted"/>
<gene>
    <name evidence="1" type="ORF">JAN5088_01973</name>
</gene>
<evidence type="ECO:0000313" key="1">
    <source>
        <dbReference type="EMBL" id="CTQ33192.1"/>
    </source>
</evidence>
<dbReference type="InterPro" id="IPR027417">
    <property type="entry name" value="P-loop_NTPase"/>
</dbReference>
<reference evidence="1 2" key="1">
    <citation type="submission" date="2015-07" db="EMBL/GenBank/DDBJ databases">
        <authorList>
            <person name="Noorani M."/>
        </authorList>
    </citation>
    <scope>NUCLEOTIDE SEQUENCE [LARGE SCALE GENOMIC DNA]</scope>
    <source>
        <strain evidence="1 2">CECT 5088</strain>
    </source>
</reference>
<evidence type="ECO:0000313" key="2">
    <source>
        <dbReference type="Proteomes" id="UP000048908"/>
    </source>
</evidence>
<accession>A0A0M6XR46</accession>
<keyword evidence="2" id="KW-1185">Reference proteome</keyword>
<sequence>MSRIVLHVGTHKTATTHIQDLFFRNSDLLAKHGIVYPEIGLNRGHHGLLGKWVDLPAPYGLPQADAAMAWDAIVGEHAVSDRTVFLSSEEFSRLHGRIVDMAALAATVAPFDDVTVLCTLRNQAGFVQSVYQQIADDRAPMEWDAFLDRAMQAQHVDGLTLNYLRLHDHFLSGFAPDQIRFLSYEVASAGPGGIVGAILRELGAPIGADALEPFADGRSNVSVAPVATLAATLIAAPKRADRALMQRVDDHVRQVFGGERTSLFSAGEVSALDAKYSPLNRRLEARLAPRQPDFRVAPVSVAPATVLRDRMDEAFWLPFCRDLAGFA</sequence>
<name>A0A0M6XR46_9RHOB</name>
<dbReference type="RefSeq" id="WP_055682632.1">
    <property type="nucleotide sequence ID" value="NZ_CXPG01000020.1"/>
</dbReference>
<dbReference type="SUPFAM" id="SSF52540">
    <property type="entry name" value="P-loop containing nucleoside triphosphate hydrolases"/>
    <property type="match status" value="1"/>
</dbReference>
<evidence type="ECO:0008006" key="3">
    <source>
        <dbReference type="Google" id="ProtNLM"/>
    </source>
</evidence>
<dbReference type="STRING" id="282197.SAMN04488517_10221"/>
<dbReference type="EMBL" id="CXPG01000020">
    <property type="protein sequence ID" value="CTQ33192.1"/>
    <property type="molecule type" value="Genomic_DNA"/>
</dbReference>